<dbReference type="EMBL" id="JBHLVF010000044">
    <property type="protein sequence ID" value="MFC0395691.1"/>
    <property type="molecule type" value="Genomic_DNA"/>
</dbReference>
<evidence type="ECO:0000313" key="4">
    <source>
        <dbReference type="Proteomes" id="UP001589818"/>
    </source>
</evidence>
<dbReference type="SMART" id="SM00530">
    <property type="entry name" value="HTH_XRE"/>
    <property type="match status" value="1"/>
</dbReference>
<sequence>MLDNKKIGKNILDLRRGLELTQVELSTLLGVSHQAISKWEQGECLPDIEVLLRLGQIFNKSIEALLLSERITDDVFLVEEVDHSIASLDQPNLWMKALEEIRNQISVPSFNTWLRNTNVEYVDGVFLITSPNNFITEWLYSRYSSLIIKTLEGLTGETDFKIEFRSMDTNNRGNVMMPSRTTLNLESM</sequence>
<dbReference type="PANTHER" id="PTHR46558:SF11">
    <property type="entry name" value="HTH-TYPE TRANSCRIPTIONAL REGULATOR XRE"/>
    <property type="match status" value="1"/>
</dbReference>
<dbReference type="PROSITE" id="PS50943">
    <property type="entry name" value="HTH_CROC1"/>
    <property type="match status" value="1"/>
</dbReference>
<name>A0ABV6JIF3_9BACL</name>
<dbReference type="Pfam" id="PF01381">
    <property type="entry name" value="HTH_3"/>
    <property type="match status" value="1"/>
</dbReference>
<comment type="caution">
    <text evidence="3">The sequence shown here is derived from an EMBL/GenBank/DDBJ whole genome shotgun (WGS) entry which is preliminary data.</text>
</comment>
<dbReference type="Proteomes" id="UP001589818">
    <property type="component" value="Unassembled WGS sequence"/>
</dbReference>
<evidence type="ECO:0000259" key="2">
    <source>
        <dbReference type="PROSITE" id="PS50943"/>
    </source>
</evidence>
<dbReference type="RefSeq" id="WP_204822871.1">
    <property type="nucleotide sequence ID" value="NZ_JBHLVF010000044.1"/>
</dbReference>
<accession>A0ABV6JIF3</accession>
<keyword evidence="4" id="KW-1185">Reference proteome</keyword>
<reference evidence="3 4" key="1">
    <citation type="submission" date="2024-09" db="EMBL/GenBank/DDBJ databases">
        <authorList>
            <person name="Sun Q."/>
            <person name="Mori K."/>
        </authorList>
    </citation>
    <scope>NUCLEOTIDE SEQUENCE [LARGE SCALE GENOMIC DNA]</scope>
    <source>
        <strain evidence="3 4">CCM 4839</strain>
    </source>
</reference>
<evidence type="ECO:0000313" key="3">
    <source>
        <dbReference type="EMBL" id="MFC0395691.1"/>
    </source>
</evidence>
<dbReference type="InterPro" id="IPR024633">
    <property type="entry name" value="DnaA_N_dom"/>
</dbReference>
<dbReference type="InterPro" id="IPR038454">
    <property type="entry name" value="DnaA_N_sf"/>
</dbReference>
<dbReference type="InterPro" id="IPR001387">
    <property type="entry name" value="Cro/C1-type_HTH"/>
</dbReference>
<dbReference type="PANTHER" id="PTHR46558">
    <property type="entry name" value="TRACRIPTIONAL REGULATORY PROTEIN-RELATED-RELATED"/>
    <property type="match status" value="1"/>
</dbReference>
<organism evidence="3 4">
    <name type="scientific">Paenibacillus mendelii</name>
    <dbReference type="NCBI Taxonomy" id="206163"/>
    <lineage>
        <taxon>Bacteria</taxon>
        <taxon>Bacillati</taxon>
        <taxon>Bacillota</taxon>
        <taxon>Bacilli</taxon>
        <taxon>Bacillales</taxon>
        <taxon>Paenibacillaceae</taxon>
        <taxon>Paenibacillus</taxon>
    </lineage>
</organism>
<dbReference type="Pfam" id="PF11638">
    <property type="entry name" value="DnaA_N"/>
    <property type="match status" value="1"/>
</dbReference>
<protein>
    <submittedName>
        <fullName evidence="3">DnaA N-terminal domain-containing protein</fullName>
    </submittedName>
</protein>
<keyword evidence="1" id="KW-0238">DNA-binding</keyword>
<dbReference type="SUPFAM" id="SSF47413">
    <property type="entry name" value="lambda repressor-like DNA-binding domains"/>
    <property type="match status" value="1"/>
</dbReference>
<dbReference type="InterPro" id="IPR010982">
    <property type="entry name" value="Lambda_DNA-bd_dom_sf"/>
</dbReference>
<proteinExistence type="predicted"/>
<evidence type="ECO:0000256" key="1">
    <source>
        <dbReference type="ARBA" id="ARBA00023125"/>
    </source>
</evidence>
<feature type="domain" description="HTH cro/C1-type" evidence="2">
    <location>
        <begin position="11"/>
        <end position="65"/>
    </location>
</feature>
<dbReference type="Gene3D" id="3.30.300.180">
    <property type="match status" value="1"/>
</dbReference>
<gene>
    <name evidence="3" type="ORF">ACFFJ8_30515</name>
</gene>
<dbReference type="Gene3D" id="1.10.260.40">
    <property type="entry name" value="lambda repressor-like DNA-binding domains"/>
    <property type="match status" value="1"/>
</dbReference>
<dbReference type="CDD" id="cd00093">
    <property type="entry name" value="HTH_XRE"/>
    <property type="match status" value="1"/>
</dbReference>